<dbReference type="AlphaFoldDB" id="A0A8S1WEM8"/>
<accession>A0A8S1WEM8</accession>
<evidence type="ECO:0000313" key="2">
    <source>
        <dbReference type="EMBL" id="CAD8187167.1"/>
    </source>
</evidence>
<comment type="caution">
    <text evidence="2">The sequence shown here is derived from an EMBL/GenBank/DDBJ whole genome shotgun (WGS) entry which is preliminary data.</text>
</comment>
<sequence>MTNKVFRIKISDVKIGQLIQKASSQKLLEGLEQLNIGKPWGFDQDHHPDNQWMVNVLFTLNPNHKLFKDSVHECQSILTQEDLKMIQSFNTSSERQSQGRFFQRTKQQTLEYKLQMKQVRAQNKQNKLKNKKQEIIKLNQQIEELEDASIQEEHQT</sequence>
<dbReference type="OMA" id="NEVQIGV"/>
<proteinExistence type="predicted"/>
<feature type="coiled-coil region" evidence="1">
    <location>
        <begin position="114"/>
        <end position="155"/>
    </location>
</feature>
<name>A0A8S1WEM8_PAROT</name>
<gene>
    <name evidence="2" type="ORF">POCTA_138.1.T0890143</name>
</gene>
<keyword evidence="1" id="KW-0175">Coiled coil</keyword>
<keyword evidence="3" id="KW-1185">Reference proteome</keyword>
<dbReference type="EMBL" id="CAJJDP010000088">
    <property type="protein sequence ID" value="CAD8187167.1"/>
    <property type="molecule type" value="Genomic_DNA"/>
</dbReference>
<organism evidence="2 3">
    <name type="scientific">Paramecium octaurelia</name>
    <dbReference type="NCBI Taxonomy" id="43137"/>
    <lineage>
        <taxon>Eukaryota</taxon>
        <taxon>Sar</taxon>
        <taxon>Alveolata</taxon>
        <taxon>Ciliophora</taxon>
        <taxon>Intramacronucleata</taxon>
        <taxon>Oligohymenophorea</taxon>
        <taxon>Peniculida</taxon>
        <taxon>Parameciidae</taxon>
        <taxon>Paramecium</taxon>
    </lineage>
</organism>
<reference evidence="2" key="1">
    <citation type="submission" date="2021-01" db="EMBL/GenBank/DDBJ databases">
        <authorList>
            <consortium name="Genoscope - CEA"/>
            <person name="William W."/>
        </authorList>
    </citation>
    <scope>NUCLEOTIDE SEQUENCE</scope>
</reference>
<evidence type="ECO:0000256" key="1">
    <source>
        <dbReference type="SAM" id="Coils"/>
    </source>
</evidence>
<dbReference type="OrthoDB" id="320322at2759"/>
<evidence type="ECO:0000313" key="3">
    <source>
        <dbReference type="Proteomes" id="UP000683925"/>
    </source>
</evidence>
<protein>
    <submittedName>
        <fullName evidence="2">Uncharacterized protein</fullName>
    </submittedName>
</protein>
<dbReference type="Proteomes" id="UP000683925">
    <property type="component" value="Unassembled WGS sequence"/>
</dbReference>